<feature type="region of interest" description="Disordered" evidence="1">
    <location>
        <begin position="151"/>
        <end position="202"/>
    </location>
</feature>
<comment type="caution">
    <text evidence="3">The sequence shown here is derived from an EMBL/GenBank/DDBJ whole genome shotgun (WGS) entry which is preliminary data.</text>
</comment>
<feature type="domain" description="C2H2-type" evidence="2">
    <location>
        <begin position="218"/>
        <end position="241"/>
    </location>
</feature>
<gene>
    <name evidence="3" type="ORF">CDD82_4169</name>
</gene>
<evidence type="ECO:0000313" key="4">
    <source>
        <dbReference type="Proteomes" id="UP000224854"/>
    </source>
</evidence>
<proteinExistence type="predicted"/>
<dbReference type="AlphaFoldDB" id="A0A2C5ZUC7"/>
<accession>A0A2C5ZUC7</accession>
<protein>
    <recommendedName>
        <fullName evidence="2">C2H2-type domain-containing protein</fullName>
    </recommendedName>
</protein>
<name>A0A2C5ZUC7_9HYPO</name>
<evidence type="ECO:0000259" key="2">
    <source>
        <dbReference type="PROSITE" id="PS00028"/>
    </source>
</evidence>
<dbReference type="OrthoDB" id="5424797at2759"/>
<dbReference type="InterPro" id="IPR013087">
    <property type="entry name" value="Znf_C2H2_type"/>
</dbReference>
<dbReference type="EMBL" id="NJEU01000034">
    <property type="protein sequence ID" value="PHH82951.1"/>
    <property type="molecule type" value="Genomic_DNA"/>
</dbReference>
<feature type="region of interest" description="Disordered" evidence="1">
    <location>
        <begin position="25"/>
        <end position="130"/>
    </location>
</feature>
<keyword evidence="4" id="KW-1185">Reference proteome</keyword>
<evidence type="ECO:0000313" key="3">
    <source>
        <dbReference type="EMBL" id="PHH82951.1"/>
    </source>
</evidence>
<dbReference type="Gene3D" id="3.30.160.60">
    <property type="entry name" value="Classic Zinc Finger"/>
    <property type="match status" value="1"/>
</dbReference>
<reference evidence="3 4" key="1">
    <citation type="submission" date="2017-06" db="EMBL/GenBank/DDBJ databases">
        <title>Ant-infecting Ophiocordyceps genomes reveal a high diversity of potential behavioral manipulation genes and a possible major role for enterotoxins.</title>
        <authorList>
            <person name="De Bekker C."/>
            <person name="Evans H.C."/>
            <person name="Brachmann A."/>
            <person name="Hughes D.P."/>
        </authorList>
    </citation>
    <scope>NUCLEOTIDE SEQUENCE [LARGE SCALE GENOMIC DNA]</scope>
    <source>
        <strain evidence="3 4">1348a</strain>
    </source>
</reference>
<sequence>MARPSMSAYRDIREYMTVQRTLFAAKRRAGSRPSLSDSADDQDPLSADPLPRPDLHGIARHVVSTGVGRGAGGGVSRTLDRDKGRGAVAQVESRPSRIAVVLSASPHRASSSKTKASKMRREGALGSDDASLPIKTSAVATTLGQAVKRRGRPLGWKPGEPYAEASADGSRPYRARGPGARVSASGIAKRRGRPPKAPSPPPWQIYQQLQPQFVDYMCEWAGCKAELHNLETLQRHIYAVHGQARQGEVVTCRWGKCGQRDPAKRFGNEGDFSRHVNKRHLACVAWQIGDGPQNRSGCARESAQAETDKLPAYLMDGSGKQVTPSVRGQEIEDAATWRMNRRRLKELLIQRDELLLDDDESETGSEDA</sequence>
<organism evidence="3 4">
    <name type="scientific">Ophiocordyceps australis</name>
    <dbReference type="NCBI Taxonomy" id="1399860"/>
    <lineage>
        <taxon>Eukaryota</taxon>
        <taxon>Fungi</taxon>
        <taxon>Dikarya</taxon>
        <taxon>Ascomycota</taxon>
        <taxon>Pezizomycotina</taxon>
        <taxon>Sordariomycetes</taxon>
        <taxon>Hypocreomycetidae</taxon>
        <taxon>Hypocreales</taxon>
        <taxon>Ophiocordycipitaceae</taxon>
        <taxon>Ophiocordyceps</taxon>
    </lineage>
</organism>
<evidence type="ECO:0000256" key="1">
    <source>
        <dbReference type="SAM" id="MobiDB-lite"/>
    </source>
</evidence>
<dbReference type="PROSITE" id="PS00028">
    <property type="entry name" value="ZINC_FINGER_C2H2_1"/>
    <property type="match status" value="1"/>
</dbReference>
<dbReference type="Proteomes" id="UP000224854">
    <property type="component" value="Unassembled WGS sequence"/>
</dbReference>
<dbReference type="SMART" id="SM00355">
    <property type="entry name" value="ZnF_C2H2"/>
    <property type="match status" value="2"/>
</dbReference>